<name>A0A645I193_9ZZZZ</name>
<gene>
    <name evidence="1" type="ORF">SDC9_188826</name>
</gene>
<protein>
    <submittedName>
        <fullName evidence="1">Uncharacterized protein</fullName>
    </submittedName>
</protein>
<organism evidence="1">
    <name type="scientific">bioreactor metagenome</name>
    <dbReference type="NCBI Taxonomy" id="1076179"/>
    <lineage>
        <taxon>unclassified sequences</taxon>
        <taxon>metagenomes</taxon>
        <taxon>ecological metagenomes</taxon>
    </lineage>
</organism>
<comment type="caution">
    <text evidence="1">The sequence shown here is derived from an EMBL/GenBank/DDBJ whole genome shotgun (WGS) entry which is preliminary data.</text>
</comment>
<accession>A0A645I193</accession>
<evidence type="ECO:0000313" key="1">
    <source>
        <dbReference type="EMBL" id="MPN41283.1"/>
    </source>
</evidence>
<dbReference type="AlphaFoldDB" id="A0A645I193"/>
<sequence>MPELRIETECLVDEVGVGLAEQDVGVHLAADAHGAKRLLGQCLPDVLAAELRQVAHGRDAIGRDAPERTVSPELACPFQPVPAARKIGVGRLAVGHPGVEAGREVGIALFQFPEAPAQAVAAQLAFLPFDIGLVDCLVEFAVFLVPEELAPGLALVHLVGIAAAAKHEAKTDEGGESAESAGQRR</sequence>
<reference evidence="1" key="1">
    <citation type="submission" date="2019-08" db="EMBL/GenBank/DDBJ databases">
        <authorList>
            <person name="Kucharzyk K."/>
            <person name="Murdoch R.W."/>
            <person name="Higgins S."/>
            <person name="Loffler F."/>
        </authorList>
    </citation>
    <scope>NUCLEOTIDE SEQUENCE</scope>
</reference>
<proteinExistence type="predicted"/>
<dbReference type="EMBL" id="VSSQ01098230">
    <property type="protein sequence ID" value="MPN41283.1"/>
    <property type="molecule type" value="Genomic_DNA"/>
</dbReference>